<dbReference type="CDD" id="cd06225">
    <property type="entry name" value="HAMP"/>
    <property type="match status" value="1"/>
</dbReference>
<dbReference type="EMBL" id="NXIB02000057">
    <property type="protein sequence ID" value="PHX55313.1"/>
    <property type="molecule type" value="Genomic_DNA"/>
</dbReference>
<proteinExistence type="predicted"/>
<feature type="transmembrane region" description="Helical" evidence="2">
    <location>
        <begin position="326"/>
        <end position="346"/>
    </location>
</feature>
<evidence type="ECO:0000313" key="4">
    <source>
        <dbReference type="EMBL" id="PHX55313.1"/>
    </source>
</evidence>
<dbReference type="InterPro" id="IPR003660">
    <property type="entry name" value="HAMP_dom"/>
</dbReference>
<feature type="domain" description="HAMP" evidence="3">
    <location>
        <begin position="347"/>
        <end position="399"/>
    </location>
</feature>
<keyword evidence="2" id="KW-1133">Transmembrane helix</keyword>
<dbReference type="PANTHER" id="PTHR43156">
    <property type="entry name" value="STAGE II SPORULATION PROTEIN E-RELATED"/>
    <property type="match status" value="1"/>
</dbReference>
<dbReference type="AlphaFoldDB" id="A0A2G4F0N0"/>
<dbReference type="GO" id="GO:0007165">
    <property type="term" value="P:signal transduction"/>
    <property type="evidence" value="ECO:0007669"/>
    <property type="project" value="InterPro"/>
</dbReference>
<feature type="transmembrane region" description="Helical" evidence="2">
    <location>
        <begin position="20"/>
        <end position="39"/>
    </location>
</feature>
<dbReference type="InterPro" id="IPR052016">
    <property type="entry name" value="Bact_Sigma-Reg"/>
</dbReference>
<keyword evidence="2" id="KW-0472">Membrane</keyword>
<dbReference type="SMART" id="SM00331">
    <property type="entry name" value="PP2C_SIG"/>
    <property type="match status" value="1"/>
</dbReference>
<sequence length="660" mass="74927">MKKTSLGINLMNRLSYPQKFTLIGFLFAMPLTLVIYLLISEINSQVNFAQKEILGNQYLRPLRELRQDIPKLQLLDYQPLNTNLNQPETRAELEAKIDSKFQNIANMDNSLQNILNGAEYFNKIYNNWQDFKHRRDEFSLETYDFLYQDLGADINTLSGHIGDSSNLILDPDLDTYYLMDATLLKIPEIQKVLSEIRILSERISLRSNATQATQDERTQFIGLSIKLRELNAALGINMGVAFKNNHYGNLEAKLSLDLESFNFLADQLASKVDKLNYPSVLIEHYAYIDASDRLLDSSFELWDKTIKELDSLLKRRIDNLVNKKKIISIVVLMSLGIVTYVFVSFYQAVMETVLVLDEASKKMASGNLNHKIILENKDELGQVVGSFNKIADALVYANLEITVLNDRLKSENMRMSAELDVTRKIQQMLLPKDRELKAVIGLDIAGFMESADEVGGDYYDVLQQDGRVKIGIGDVTGHGLESGVLMIMVQTAVRTLLAYNEPDPVRFLSAINRAIYDNVQRMKSDKNASLALLDYEAGMLKLSGQHEEMIVVRCNGSVERFDTIDLGFPIGLDVDITEFVAEKLVQLYTGDVVVLYTDGITEAENMDKMLYGLERLIEVVKINWQRTAGQIRHAVIDDVRSHIGEQKVFDDITLLILKQK</sequence>
<gene>
    <name evidence="4" type="ORF">CP500_011450</name>
</gene>
<organism evidence="4 5">
    <name type="scientific">Tychonema bourrellyi FEM_GT703</name>
    <dbReference type="NCBI Taxonomy" id="2040638"/>
    <lineage>
        <taxon>Bacteria</taxon>
        <taxon>Bacillati</taxon>
        <taxon>Cyanobacteriota</taxon>
        <taxon>Cyanophyceae</taxon>
        <taxon>Oscillatoriophycideae</taxon>
        <taxon>Oscillatoriales</taxon>
        <taxon>Microcoleaceae</taxon>
        <taxon>Tychonema</taxon>
    </lineage>
</organism>
<dbReference type="InterPro" id="IPR001932">
    <property type="entry name" value="PPM-type_phosphatase-like_dom"/>
</dbReference>
<dbReference type="Pfam" id="PF07228">
    <property type="entry name" value="SpoIIE"/>
    <property type="match status" value="1"/>
</dbReference>
<keyword evidence="1" id="KW-0378">Hydrolase</keyword>
<keyword evidence="2" id="KW-0812">Transmembrane</keyword>
<dbReference type="RefSeq" id="WP_096829753.1">
    <property type="nucleotide sequence ID" value="NZ_NXIB02000057.1"/>
</dbReference>
<dbReference type="Proteomes" id="UP000226442">
    <property type="component" value="Unassembled WGS sequence"/>
</dbReference>
<dbReference type="SMART" id="SM00304">
    <property type="entry name" value="HAMP"/>
    <property type="match status" value="1"/>
</dbReference>
<evidence type="ECO:0000259" key="3">
    <source>
        <dbReference type="PROSITE" id="PS50885"/>
    </source>
</evidence>
<protein>
    <submittedName>
        <fullName evidence="4">Serine/threonine protein phosphatase</fullName>
    </submittedName>
</protein>
<dbReference type="InterPro" id="IPR036457">
    <property type="entry name" value="PPM-type-like_dom_sf"/>
</dbReference>
<dbReference type="SUPFAM" id="SSF158472">
    <property type="entry name" value="HAMP domain-like"/>
    <property type="match status" value="1"/>
</dbReference>
<evidence type="ECO:0000256" key="1">
    <source>
        <dbReference type="ARBA" id="ARBA00022801"/>
    </source>
</evidence>
<dbReference type="PANTHER" id="PTHR43156:SF2">
    <property type="entry name" value="STAGE II SPORULATION PROTEIN E"/>
    <property type="match status" value="1"/>
</dbReference>
<dbReference type="Gene3D" id="3.60.40.10">
    <property type="entry name" value="PPM-type phosphatase domain"/>
    <property type="match status" value="1"/>
</dbReference>
<reference evidence="4" key="1">
    <citation type="submission" date="2017-10" db="EMBL/GenBank/DDBJ databases">
        <title>Draft genome sequence of the planktic cyanobacteria Tychonema bourrellyi isolated from alpine lentic freshwater.</title>
        <authorList>
            <person name="Tett A."/>
            <person name="Armanini F."/>
            <person name="Asnicar F."/>
            <person name="Boscaini A."/>
            <person name="Pasolli E."/>
            <person name="Zolfo M."/>
            <person name="Donati C."/>
            <person name="Salmaso N."/>
            <person name="Segata N."/>
        </authorList>
    </citation>
    <scope>NUCLEOTIDE SEQUENCE</scope>
    <source>
        <strain evidence="4">FEM_GT703</strain>
    </source>
</reference>
<accession>A0A2G4F0N0</accession>
<dbReference type="GO" id="GO:0016020">
    <property type="term" value="C:membrane"/>
    <property type="evidence" value="ECO:0007669"/>
    <property type="project" value="InterPro"/>
</dbReference>
<dbReference type="GO" id="GO:0016791">
    <property type="term" value="F:phosphatase activity"/>
    <property type="evidence" value="ECO:0007669"/>
    <property type="project" value="TreeGrafter"/>
</dbReference>
<name>A0A2G4F0N0_9CYAN</name>
<evidence type="ECO:0000313" key="5">
    <source>
        <dbReference type="Proteomes" id="UP000226442"/>
    </source>
</evidence>
<keyword evidence="5" id="KW-1185">Reference proteome</keyword>
<dbReference type="PROSITE" id="PS50885">
    <property type="entry name" value="HAMP"/>
    <property type="match status" value="1"/>
</dbReference>
<dbReference type="Gene3D" id="6.10.340.10">
    <property type="match status" value="1"/>
</dbReference>
<evidence type="ECO:0000256" key="2">
    <source>
        <dbReference type="SAM" id="Phobius"/>
    </source>
</evidence>
<dbReference type="OrthoDB" id="9802500at2"/>
<dbReference type="Pfam" id="PF00672">
    <property type="entry name" value="HAMP"/>
    <property type="match status" value="1"/>
</dbReference>
<comment type="caution">
    <text evidence="4">The sequence shown here is derived from an EMBL/GenBank/DDBJ whole genome shotgun (WGS) entry which is preliminary data.</text>
</comment>